<reference evidence="2 3" key="1">
    <citation type="submission" date="2018-05" db="EMBL/GenBank/DDBJ databases">
        <title>Streptomyces venezuelae.</title>
        <authorList>
            <person name="Kim W."/>
            <person name="Lee N."/>
            <person name="Cho B.-K."/>
        </authorList>
    </citation>
    <scope>NUCLEOTIDE SEQUENCE [LARGE SCALE GENOMIC DNA]</scope>
    <source>
        <strain evidence="2 3">ATCC 15068</strain>
    </source>
</reference>
<accession>A0A5P2AY30</accession>
<proteinExistence type="predicted"/>
<evidence type="ECO:0000313" key="2">
    <source>
        <dbReference type="EMBL" id="QES22458.1"/>
    </source>
</evidence>
<dbReference type="AlphaFoldDB" id="A0A5P2AY30"/>
<dbReference type="EMBL" id="CP029194">
    <property type="protein sequence ID" value="QES22458.1"/>
    <property type="molecule type" value="Genomic_DNA"/>
</dbReference>
<evidence type="ECO:0000313" key="3">
    <source>
        <dbReference type="Proteomes" id="UP000324106"/>
    </source>
</evidence>
<organism evidence="2 3">
    <name type="scientific">Streptomyces venezuelae</name>
    <dbReference type="NCBI Taxonomy" id="54571"/>
    <lineage>
        <taxon>Bacteria</taxon>
        <taxon>Bacillati</taxon>
        <taxon>Actinomycetota</taxon>
        <taxon>Actinomycetes</taxon>
        <taxon>Kitasatosporales</taxon>
        <taxon>Streptomycetaceae</taxon>
        <taxon>Streptomyces</taxon>
    </lineage>
</organism>
<dbReference type="OrthoDB" id="4227112at2"/>
<dbReference type="Proteomes" id="UP000324106">
    <property type="component" value="Chromosome"/>
</dbReference>
<gene>
    <name evidence="2" type="ORF">DEJ46_27940</name>
</gene>
<feature type="compositionally biased region" description="Low complexity" evidence="1">
    <location>
        <begin position="50"/>
        <end position="69"/>
    </location>
</feature>
<feature type="compositionally biased region" description="Low complexity" evidence="1">
    <location>
        <begin position="29"/>
        <end position="39"/>
    </location>
</feature>
<feature type="region of interest" description="Disordered" evidence="1">
    <location>
        <begin position="13"/>
        <end position="82"/>
    </location>
</feature>
<sequence>MAAVIGVVGAYLVSSNNNGNANPAPPAAQGPATGTTSPGEGVQGGDKAPSDSSESPEATQSSEAAESSEPPAPVTPSGKPAGTVEWQGALALTYAENKDLDSTPPVHSGINVENDVSIYTFGTSPRMQLGNGVKSLVWKDASKVPAYADCAGVVDTLGTSTEVNLKTGLALCVSTNDGRLARLTVKELSGLASDTTGIFDVVVWSR</sequence>
<evidence type="ECO:0000256" key="1">
    <source>
        <dbReference type="SAM" id="MobiDB-lite"/>
    </source>
</evidence>
<protein>
    <submittedName>
        <fullName evidence="2">Uncharacterized protein</fullName>
    </submittedName>
</protein>
<name>A0A5P2AY30_STRVZ</name>